<evidence type="ECO:0000313" key="3">
    <source>
        <dbReference type="EMBL" id="KAL2493742.1"/>
    </source>
</evidence>
<sequence length="216" mass="23568">MRTVLFRDDKNIRSAPNPIDIRSEWRKKYLICRSAERIGADSSDPPRISGQIGSCSSPHVSPLDASPPPFAHYSLSPASNSATLTVISSVTFCAGLIGSLDLTSSCNIGEGGIALAEAVHGSAPDIAGKLQNKVEQMLNLHFTLILFNQLHINPQCKDDGREDEEDESVQRHHVSQQSCLAPSLPADLQRVGEITLYPIKVCQNLLGRCIIIRMLR</sequence>
<dbReference type="EMBL" id="JBFOLJ010000011">
    <property type="protein sequence ID" value="KAL2493742.1"/>
    <property type="molecule type" value="Genomic_DNA"/>
</dbReference>
<dbReference type="Pfam" id="PF00180">
    <property type="entry name" value="Iso_dh"/>
    <property type="match status" value="1"/>
</dbReference>
<evidence type="ECO:0000259" key="2">
    <source>
        <dbReference type="Pfam" id="PF00180"/>
    </source>
</evidence>
<reference evidence="4" key="1">
    <citation type="submission" date="2024-07" db="EMBL/GenBank/DDBJ databases">
        <title>Two chromosome-level genome assemblies of Korean endemic species Abeliophyllum distichum and Forsythia ovata (Oleaceae).</title>
        <authorList>
            <person name="Jang H."/>
        </authorList>
    </citation>
    <scope>NUCLEOTIDE SEQUENCE [LARGE SCALE GENOMIC DNA]</scope>
</reference>
<protein>
    <submittedName>
        <fullName evidence="3">Isocitrate dehydrogenase</fullName>
    </submittedName>
</protein>
<name>A0ABD1RZA2_9LAMI</name>
<keyword evidence="4" id="KW-1185">Reference proteome</keyword>
<comment type="caution">
    <text evidence="3">The sequence shown here is derived from an EMBL/GenBank/DDBJ whole genome shotgun (WGS) entry which is preliminary data.</text>
</comment>
<dbReference type="SUPFAM" id="SSF53659">
    <property type="entry name" value="Isocitrate/Isopropylmalate dehydrogenase-like"/>
    <property type="match status" value="1"/>
</dbReference>
<feature type="domain" description="Isopropylmalate dehydrogenase-like" evidence="2">
    <location>
        <begin position="92"/>
        <end position="131"/>
    </location>
</feature>
<organism evidence="3 4">
    <name type="scientific">Forsythia ovata</name>
    <dbReference type="NCBI Taxonomy" id="205694"/>
    <lineage>
        <taxon>Eukaryota</taxon>
        <taxon>Viridiplantae</taxon>
        <taxon>Streptophyta</taxon>
        <taxon>Embryophyta</taxon>
        <taxon>Tracheophyta</taxon>
        <taxon>Spermatophyta</taxon>
        <taxon>Magnoliopsida</taxon>
        <taxon>eudicotyledons</taxon>
        <taxon>Gunneridae</taxon>
        <taxon>Pentapetalae</taxon>
        <taxon>asterids</taxon>
        <taxon>lamiids</taxon>
        <taxon>Lamiales</taxon>
        <taxon>Oleaceae</taxon>
        <taxon>Forsythieae</taxon>
        <taxon>Forsythia</taxon>
    </lineage>
</organism>
<dbReference type="AlphaFoldDB" id="A0ABD1RZA2"/>
<proteinExistence type="inferred from homology"/>
<evidence type="ECO:0000256" key="1">
    <source>
        <dbReference type="ARBA" id="ARBA00007769"/>
    </source>
</evidence>
<dbReference type="Gene3D" id="3.40.718.10">
    <property type="entry name" value="Isopropylmalate Dehydrogenase"/>
    <property type="match status" value="1"/>
</dbReference>
<accession>A0ABD1RZA2</accession>
<dbReference type="Proteomes" id="UP001604277">
    <property type="component" value="Unassembled WGS sequence"/>
</dbReference>
<evidence type="ECO:0000313" key="4">
    <source>
        <dbReference type="Proteomes" id="UP001604277"/>
    </source>
</evidence>
<dbReference type="InterPro" id="IPR024084">
    <property type="entry name" value="IsoPropMal-DH-like_dom"/>
</dbReference>
<gene>
    <name evidence="3" type="ORF">Fot_37499</name>
</gene>
<comment type="similarity">
    <text evidence="1">Belongs to the isocitrate and isopropylmalate dehydrogenases family.</text>
</comment>